<dbReference type="AlphaFoldDB" id="E5XT56"/>
<gene>
    <name evidence="1" type="ORF">HMPREF9336_02678</name>
</gene>
<evidence type="ECO:0000313" key="2">
    <source>
        <dbReference type="Proteomes" id="UP000004816"/>
    </source>
</evidence>
<sequence length="65" mass="7212">MPEVRITLSEEQLHDIQTAAGLSGRTPDQFALSAVLDEAHSLVQAPWPICQRLNDQFDGLLKRLA</sequence>
<comment type="caution">
    <text evidence="1">The sequence shown here is derived from an EMBL/GenBank/DDBJ whole genome shotgun (WGS) entry which is preliminary data.</text>
</comment>
<proteinExistence type="predicted"/>
<dbReference type="RefSeq" id="WP_007471199.1">
    <property type="nucleotide sequence ID" value="NZ_KI391953.1"/>
</dbReference>
<evidence type="ECO:0000313" key="1">
    <source>
        <dbReference type="EMBL" id="EFV12467.1"/>
    </source>
</evidence>
<reference evidence="1 2" key="1">
    <citation type="journal article" date="2011" name="Stand. Genomic Sci.">
        <title>High quality draft genome sequence of Segniliparus rugosus CDC 945(T)= (ATCC BAA-974(T)).</title>
        <authorList>
            <person name="Earl A.M."/>
            <person name="Desjardins C.A."/>
            <person name="Fitzgerald M.G."/>
            <person name="Arachchi H.M."/>
            <person name="Zeng Q."/>
            <person name="Mehta T."/>
            <person name="Griggs A."/>
            <person name="Birren B.W."/>
            <person name="Toney N.C."/>
            <person name="Carr J."/>
            <person name="Posey J."/>
            <person name="Butler W.R."/>
        </authorList>
    </citation>
    <scope>NUCLEOTIDE SEQUENCE [LARGE SCALE GENOMIC DNA]</scope>
    <source>
        <strain evidence="2">ATCC BAA-974 / DSM 45345 / CCUG 50838 / CIP 108380 / JCM 13579 / CDC 945</strain>
    </source>
</reference>
<dbReference type="EMBL" id="ACZI02000002">
    <property type="protein sequence ID" value="EFV12467.1"/>
    <property type="molecule type" value="Genomic_DNA"/>
</dbReference>
<accession>E5XT56</accession>
<dbReference type="HOGENOM" id="CLU_2847380_0_0_11"/>
<organism evidence="1 2">
    <name type="scientific">Segniliparus rugosus (strain ATCC BAA-974 / DSM 45345 / CCUG 50838 / CIP 108380 / JCM 13579 / CDC 945)</name>
    <dbReference type="NCBI Taxonomy" id="679197"/>
    <lineage>
        <taxon>Bacteria</taxon>
        <taxon>Bacillati</taxon>
        <taxon>Actinomycetota</taxon>
        <taxon>Actinomycetes</taxon>
        <taxon>Mycobacteriales</taxon>
        <taxon>Segniliparaceae</taxon>
        <taxon>Segniliparus</taxon>
    </lineage>
</organism>
<dbReference type="STRING" id="679197.HMPREF9336_02678"/>
<name>E5XT56_SEGRC</name>
<evidence type="ECO:0008006" key="3">
    <source>
        <dbReference type="Google" id="ProtNLM"/>
    </source>
</evidence>
<dbReference type="Proteomes" id="UP000004816">
    <property type="component" value="Unassembled WGS sequence"/>
</dbReference>
<keyword evidence="2" id="KW-1185">Reference proteome</keyword>
<protein>
    <recommendedName>
        <fullName evidence="3">DUF1778 domain-containing protein</fullName>
    </recommendedName>
</protein>